<feature type="domain" description="Phage shock protein PspC N-terminal" evidence="7">
    <location>
        <begin position="3"/>
        <end position="61"/>
    </location>
</feature>
<keyword evidence="2" id="KW-1003">Cell membrane</keyword>
<evidence type="ECO:0000256" key="1">
    <source>
        <dbReference type="ARBA" id="ARBA00004162"/>
    </source>
</evidence>
<dbReference type="PANTHER" id="PTHR33885">
    <property type="entry name" value="PHAGE SHOCK PROTEIN C"/>
    <property type="match status" value="1"/>
</dbReference>
<protein>
    <submittedName>
        <fullName evidence="8">Phage shock protein C, PspC</fullName>
    </submittedName>
</protein>
<evidence type="ECO:0000259" key="7">
    <source>
        <dbReference type="Pfam" id="PF04024"/>
    </source>
</evidence>
<accession>A0A0G1WIK8</accession>
<dbReference type="EMBL" id="LCPB01000006">
    <property type="protein sequence ID" value="KKU90128.1"/>
    <property type="molecule type" value="Genomic_DNA"/>
</dbReference>
<dbReference type="GO" id="GO:0005886">
    <property type="term" value="C:plasma membrane"/>
    <property type="evidence" value="ECO:0007669"/>
    <property type="project" value="UniProtKB-SubCell"/>
</dbReference>
<comment type="subcellular location">
    <subcellularLocation>
        <location evidence="1">Cell membrane</location>
        <topology evidence="1">Single-pass membrane protein</topology>
    </subcellularLocation>
</comment>
<organism evidence="8 9">
    <name type="scientific">Candidatus Wolfebacteria bacterium GW2011_GWA2_47_9b</name>
    <dbReference type="NCBI Taxonomy" id="1619005"/>
    <lineage>
        <taxon>Bacteria</taxon>
        <taxon>Candidatus Wolfeibacteriota</taxon>
    </lineage>
</organism>
<evidence type="ECO:0000313" key="8">
    <source>
        <dbReference type="EMBL" id="KKU90128.1"/>
    </source>
</evidence>
<keyword evidence="4 6" id="KW-1133">Transmembrane helix</keyword>
<evidence type="ECO:0000256" key="3">
    <source>
        <dbReference type="ARBA" id="ARBA00022692"/>
    </source>
</evidence>
<evidence type="ECO:0000256" key="5">
    <source>
        <dbReference type="ARBA" id="ARBA00023136"/>
    </source>
</evidence>
<dbReference type="InterPro" id="IPR052027">
    <property type="entry name" value="PspC"/>
</dbReference>
<gene>
    <name evidence="8" type="ORF">UY19_C0006G0066</name>
</gene>
<dbReference type="AlphaFoldDB" id="A0A0G1WIK8"/>
<proteinExistence type="predicted"/>
<dbReference type="InterPro" id="IPR007168">
    <property type="entry name" value="Phageshock_PspC_N"/>
</dbReference>
<dbReference type="Proteomes" id="UP000033882">
    <property type="component" value="Unassembled WGS sequence"/>
</dbReference>
<evidence type="ECO:0000256" key="2">
    <source>
        <dbReference type="ARBA" id="ARBA00022475"/>
    </source>
</evidence>
<dbReference type="Pfam" id="PF04024">
    <property type="entry name" value="PspC"/>
    <property type="match status" value="1"/>
</dbReference>
<keyword evidence="3 6" id="KW-0812">Transmembrane</keyword>
<keyword evidence="5 6" id="KW-0472">Membrane</keyword>
<reference evidence="8 9" key="1">
    <citation type="journal article" date="2015" name="Nature">
        <title>rRNA introns, odd ribosomes, and small enigmatic genomes across a large radiation of phyla.</title>
        <authorList>
            <person name="Brown C.T."/>
            <person name="Hug L.A."/>
            <person name="Thomas B.C."/>
            <person name="Sharon I."/>
            <person name="Castelle C.J."/>
            <person name="Singh A."/>
            <person name="Wilkins M.J."/>
            <person name="Williams K.H."/>
            <person name="Banfield J.F."/>
        </authorList>
    </citation>
    <scope>NUCLEOTIDE SEQUENCE [LARGE SCALE GENOMIC DNA]</scope>
</reference>
<evidence type="ECO:0000256" key="6">
    <source>
        <dbReference type="SAM" id="Phobius"/>
    </source>
</evidence>
<evidence type="ECO:0000256" key="4">
    <source>
        <dbReference type="ARBA" id="ARBA00022989"/>
    </source>
</evidence>
<evidence type="ECO:0000313" key="9">
    <source>
        <dbReference type="Proteomes" id="UP000033882"/>
    </source>
</evidence>
<dbReference type="PANTHER" id="PTHR33885:SF3">
    <property type="entry name" value="PHAGE SHOCK PROTEIN C"/>
    <property type="match status" value="1"/>
</dbReference>
<sequence>MTKRLYKSESNKAVSGVIGGVGEYFDLDPVLLRVVWILVVVFTGIFPGVIAYIFAALIVPHRSEHKKVAKAKKTTEENAA</sequence>
<name>A0A0G1WIK8_9BACT</name>
<feature type="transmembrane region" description="Helical" evidence="6">
    <location>
        <begin position="34"/>
        <end position="59"/>
    </location>
</feature>
<comment type="caution">
    <text evidence="8">The sequence shown here is derived from an EMBL/GenBank/DDBJ whole genome shotgun (WGS) entry which is preliminary data.</text>
</comment>